<feature type="transmembrane region" description="Helical" evidence="1">
    <location>
        <begin position="6"/>
        <end position="26"/>
    </location>
</feature>
<name>A0A067L205_JATCU</name>
<keyword evidence="1" id="KW-0472">Membrane</keyword>
<organism evidence="2 3">
    <name type="scientific">Jatropha curcas</name>
    <name type="common">Barbados nut</name>
    <dbReference type="NCBI Taxonomy" id="180498"/>
    <lineage>
        <taxon>Eukaryota</taxon>
        <taxon>Viridiplantae</taxon>
        <taxon>Streptophyta</taxon>
        <taxon>Embryophyta</taxon>
        <taxon>Tracheophyta</taxon>
        <taxon>Spermatophyta</taxon>
        <taxon>Magnoliopsida</taxon>
        <taxon>eudicotyledons</taxon>
        <taxon>Gunneridae</taxon>
        <taxon>Pentapetalae</taxon>
        <taxon>rosids</taxon>
        <taxon>fabids</taxon>
        <taxon>Malpighiales</taxon>
        <taxon>Euphorbiaceae</taxon>
        <taxon>Crotonoideae</taxon>
        <taxon>Jatropheae</taxon>
        <taxon>Jatropha</taxon>
    </lineage>
</organism>
<gene>
    <name evidence="2" type="ORF">JCGZ_04450</name>
</gene>
<dbReference type="PANTHER" id="PTHR38396:SF1">
    <property type="entry name" value="TRANSMEMBRANE PROTEIN"/>
    <property type="match status" value="1"/>
</dbReference>
<reference evidence="2 3" key="1">
    <citation type="journal article" date="2014" name="PLoS ONE">
        <title>Global Analysis of Gene Expression Profiles in Physic Nut (Jatropha curcas L.) Seedlings Exposed to Salt Stress.</title>
        <authorList>
            <person name="Zhang L."/>
            <person name="Zhang C."/>
            <person name="Wu P."/>
            <person name="Chen Y."/>
            <person name="Li M."/>
            <person name="Jiang H."/>
            <person name="Wu G."/>
        </authorList>
    </citation>
    <scope>NUCLEOTIDE SEQUENCE [LARGE SCALE GENOMIC DNA]</scope>
    <source>
        <strain evidence="3">cv. GZQX0401</strain>
        <tissue evidence="2">Young leaves</tissue>
    </source>
</reference>
<evidence type="ECO:0000313" key="3">
    <source>
        <dbReference type="Proteomes" id="UP000027138"/>
    </source>
</evidence>
<dbReference type="Proteomes" id="UP000027138">
    <property type="component" value="Unassembled WGS sequence"/>
</dbReference>
<dbReference type="OrthoDB" id="1304015at2759"/>
<dbReference type="EMBL" id="KK914362">
    <property type="protein sequence ID" value="KDP38525.1"/>
    <property type="molecule type" value="Genomic_DNA"/>
</dbReference>
<proteinExistence type="predicted"/>
<protein>
    <submittedName>
        <fullName evidence="2">Uncharacterized protein</fullName>
    </submittedName>
</protein>
<sequence length="95" mass="10618">MSERTFVVIFFFWAALTIVTPTLILLSESSKPDLHSNVDKLGGVLNPRRMMGYAEKQAMTTIVPSAAIEAPTPSPAPEPVLGIRWSNFRRIFEQQ</sequence>
<dbReference type="AlphaFoldDB" id="A0A067L205"/>
<evidence type="ECO:0000256" key="1">
    <source>
        <dbReference type="SAM" id="Phobius"/>
    </source>
</evidence>
<dbReference type="PANTHER" id="PTHR38396">
    <property type="entry name" value="TRANSMEMBRANE PROTEIN"/>
    <property type="match status" value="1"/>
</dbReference>
<accession>A0A067L205</accession>
<keyword evidence="1" id="KW-0812">Transmembrane</keyword>
<keyword evidence="1" id="KW-1133">Transmembrane helix</keyword>
<evidence type="ECO:0000313" key="2">
    <source>
        <dbReference type="EMBL" id="KDP38525.1"/>
    </source>
</evidence>
<dbReference type="KEGG" id="jcu:105633814"/>
<keyword evidence="3" id="KW-1185">Reference proteome</keyword>